<proteinExistence type="predicted"/>
<dbReference type="EMBL" id="QYAZ01000002">
    <property type="protein sequence ID" value="KAB8122426.1"/>
    <property type="molecule type" value="Genomic_DNA"/>
</dbReference>
<keyword evidence="2" id="KW-1185">Reference proteome</keyword>
<dbReference type="RefSeq" id="WP_153472355.1">
    <property type="nucleotide sequence ID" value="NZ_QYAZ01000002.1"/>
</dbReference>
<gene>
    <name evidence="1" type="ORF">D3W54_14640</name>
</gene>
<reference evidence="1 2" key="1">
    <citation type="submission" date="2018-09" db="EMBL/GenBank/DDBJ databases">
        <title>Genome sequence and characterization of the bcs clusters for the production of nanocellulose from the low pH resistant strain Komagataeibacter medellinensis ID13488.</title>
        <authorList>
            <person name="Hernandez-Arriaga A.M."/>
            <person name="Del Cerro C."/>
            <person name="Urbina L."/>
            <person name="Eceiza A."/>
            <person name="Retegi A."/>
            <person name="Prieto M.A."/>
        </authorList>
    </citation>
    <scope>NUCLEOTIDE SEQUENCE [LARGE SCALE GENOMIC DNA]</scope>
    <source>
        <strain evidence="1 2">ID13488</strain>
    </source>
</reference>
<comment type="caution">
    <text evidence="1">The sequence shown here is derived from an EMBL/GenBank/DDBJ whole genome shotgun (WGS) entry which is preliminary data.</text>
</comment>
<name>A0ABQ6VR50_9PROT</name>
<sequence>MRSREEQIADLTNLFGEEGIFSFVDDRDAATKHILEAEQRAEQRVRAAIARDSERLDWLENVAVNAEDVNIHCLMNTSGDTVFGVCGSGDYEPTLRDAIDAAREAQG</sequence>
<dbReference type="Proteomes" id="UP000427842">
    <property type="component" value="Unassembled WGS sequence"/>
</dbReference>
<accession>A0ABQ6VR50</accession>
<evidence type="ECO:0000313" key="2">
    <source>
        <dbReference type="Proteomes" id="UP000427842"/>
    </source>
</evidence>
<evidence type="ECO:0000313" key="1">
    <source>
        <dbReference type="EMBL" id="KAB8122426.1"/>
    </source>
</evidence>
<protein>
    <submittedName>
        <fullName evidence="1">Uncharacterized protein</fullName>
    </submittedName>
</protein>
<organism evidence="1 2">
    <name type="scientific">Komagataeibacter medellinensis</name>
    <dbReference type="NCBI Taxonomy" id="1177712"/>
    <lineage>
        <taxon>Bacteria</taxon>
        <taxon>Pseudomonadati</taxon>
        <taxon>Pseudomonadota</taxon>
        <taxon>Alphaproteobacteria</taxon>
        <taxon>Acetobacterales</taxon>
        <taxon>Acetobacteraceae</taxon>
        <taxon>Komagataeibacter</taxon>
    </lineage>
</organism>